<evidence type="ECO:0000313" key="3">
    <source>
        <dbReference type="Proteomes" id="UP000030669"/>
    </source>
</evidence>
<dbReference type="Proteomes" id="UP000030669">
    <property type="component" value="Unassembled WGS sequence"/>
</dbReference>
<organism evidence="2 3">
    <name type="scientific">Gloeophyllum trabeum (strain ATCC 11539 / FP-39264 / Madison 617)</name>
    <name type="common">Brown rot fungus</name>
    <dbReference type="NCBI Taxonomy" id="670483"/>
    <lineage>
        <taxon>Eukaryota</taxon>
        <taxon>Fungi</taxon>
        <taxon>Dikarya</taxon>
        <taxon>Basidiomycota</taxon>
        <taxon>Agaricomycotina</taxon>
        <taxon>Agaricomycetes</taxon>
        <taxon>Gloeophyllales</taxon>
        <taxon>Gloeophyllaceae</taxon>
        <taxon>Gloeophyllum</taxon>
    </lineage>
</organism>
<name>S7PUZ6_GLOTA</name>
<sequence>MSTTHYKGKPFDDDNATGLSGGVNQKDALKNVTSTSNNPVNTDSLSGQASHDREKGMGSTAFSHKQSADAHPDTRQEKGPGGHREALGSRGPNEEVADSKFVESLNEAGKRQQQKGSTAI</sequence>
<feature type="compositionally biased region" description="Low complexity" evidence="1">
    <location>
        <begin position="31"/>
        <end position="42"/>
    </location>
</feature>
<dbReference type="KEGG" id="gtr:GLOTRDRAFT_141085"/>
<keyword evidence="3" id="KW-1185">Reference proteome</keyword>
<accession>S7PUZ6</accession>
<evidence type="ECO:0000256" key="1">
    <source>
        <dbReference type="SAM" id="MobiDB-lite"/>
    </source>
</evidence>
<dbReference type="RefSeq" id="XP_007870263.1">
    <property type="nucleotide sequence ID" value="XM_007872072.1"/>
</dbReference>
<feature type="compositionally biased region" description="Basic and acidic residues" evidence="1">
    <location>
        <begin position="66"/>
        <end position="87"/>
    </location>
</feature>
<dbReference type="OMA" id="HEHTSHY"/>
<dbReference type="GeneID" id="19304686"/>
<gene>
    <name evidence="2" type="ORF">GLOTRDRAFT_141085</name>
</gene>
<protein>
    <submittedName>
        <fullName evidence="2">Uncharacterized protein</fullName>
    </submittedName>
</protein>
<evidence type="ECO:0000313" key="2">
    <source>
        <dbReference type="EMBL" id="EPQ51273.1"/>
    </source>
</evidence>
<proteinExistence type="predicted"/>
<dbReference type="HOGENOM" id="CLU_2049931_0_0_1"/>
<dbReference type="AlphaFoldDB" id="S7PUZ6"/>
<reference evidence="2 3" key="1">
    <citation type="journal article" date="2012" name="Science">
        <title>The Paleozoic origin of enzymatic lignin decomposition reconstructed from 31 fungal genomes.</title>
        <authorList>
            <person name="Floudas D."/>
            <person name="Binder M."/>
            <person name="Riley R."/>
            <person name="Barry K."/>
            <person name="Blanchette R.A."/>
            <person name="Henrissat B."/>
            <person name="Martinez A.T."/>
            <person name="Otillar R."/>
            <person name="Spatafora J.W."/>
            <person name="Yadav J.S."/>
            <person name="Aerts A."/>
            <person name="Benoit I."/>
            <person name="Boyd A."/>
            <person name="Carlson A."/>
            <person name="Copeland A."/>
            <person name="Coutinho P.M."/>
            <person name="de Vries R.P."/>
            <person name="Ferreira P."/>
            <person name="Findley K."/>
            <person name="Foster B."/>
            <person name="Gaskell J."/>
            <person name="Glotzer D."/>
            <person name="Gorecki P."/>
            <person name="Heitman J."/>
            <person name="Hesse C."/>
            <person name="Hori C."/>
            <person name="Igarashi K."/>
            <person name="Jurgens J.A."/>
            <person name="Kallen N."/>
            <person name="Kersten P."/>
            <person name="Kohler A."/>
            <person name="Kuees U."/>
            <person name="Kumar T.K.A."/>
            <person name="Kuo A."/>
            <person name="LaButti K."/>
            <person name="Larrondo L.F."/>
            <person name="Lindquist E."/>
            <person name="Ling A."/>
            <person name="Lombard V."/>
            <person name="Lucas S."/>
            <person name="Lundell T."/>
            <person name="Martin R."/>
            <person name="McLaughlin D.J."/>
            <person name="Morgenstern I."/>
            <person name="Morin E."/>
            <person name="Murat C."/>
            <person name="Nagy L.G."/>
            <person name="Nolan M."/>
            <person name="Ohm R.A."/>
            <person name="Patyshakuliyeva A."/>
            <person name="Rokas A."/>
            <person name="Ruiz-Duenas F.J."/>
            <person name="Sabat G."/>
            <person name="Salamov A."/>
            <person name="Samejima M."/>
            <person name="Schmutz J."/>
            <person name="Slot J.C."/>
            <person name="St John F."/>
            <person name="Stenlid J."/>
            <person name="Sun H."/>
            <person name="Sun S."/>
            <person name="Syed K."/>
            <person name="Tsang A."/>
            <person name="Wiebenga A."/>
            <person name="Young D."/>
            <person name="Pisabarro A."/>
            <person name="Eastwood D.C."/>
            <person name="Martin F."/>
            <person name="Cullen D."/>
            <person name="Grigoriev I.V."/>
            <person name="Hibbett D.S."/>
        </authorList>
    </citation>
    <scope>NUCLEOTIDE SEQUENCE [LARGE SCALE GENOMIC DNA]</scope>
    <source>
        <strain evidence="2 3">ATCC 11539</strain>
    </source>
</reference>
<dbReference type="EMBL" id="KB469311">
    <property type="protein sequence ID" value="EPQ51273.1"/>
    <property type="molecule type" value="Genomic_DNA"/>
</dbReference>
<feature type="region of interest" description="Disordered" evidence="1">
    <location>
        <begin position="1"/>
        <end position="120"/>
    </location>
</feature>